<dbReference type="Pfam" id="PF06441">
    <property type="entry name" value="EHN"/>
    <property type="match status" value="1"/>
</dbReference>
<dbReference type="SUPFAM" id="SSF53474">
    <property type="entry name" value="alpha/beta-Hydrolases"/>
    <property type="match status" value="1"/>
</dbReference>
<protein>
    <submittedName>
        <fullName evidence="6">Epoxide hydrolase</fullName>
    </submittedName>
</protein>
<evidence type="ECO:0000313" key="6">
    <source>
        <dbReference type="EMBL" id="QBD74617.1"/>
    </source>
</evidence>
<dbReference type="Proteomes" id="UP000290365">
    <property type="component" value="Chromosome"/>
</dbReference>
<dbReference type="EMBL" id="CP035758">
    <property type="protein sequence ID" value="QBD74617.1"/>
    <property type="molecule type" value="Genomic_DNA"/>
</dbReference>
<dbReference type="InterPro" id="IPR016292">
    <property type="entry name" value="Epoxide_hydrolase"/>
</dbReference>
<feature type="active site" description="Nucleophile" evidence="4">
    <location>
        <position position="178"/>
    </location>
</feature>
<dbReference type="GO" id="GO:0004301">
    <property type="term" value="F:epoxide hydrolase activity"/>
    <property type="evidence" value="ECO:0007669"/>
    <property type="project" value="TreeGrafter"/>
</dbReference>
<accession>A0A4P6JHV2</accession>
<dbReference type="InterPro" id="IPR010497">
    <property type="entry name" value="Epoxide_hydro_N"/>
</dbReference>
<keyword evidence="2" id="KW-0058">Aromatic hydrocarbons catabolism</keyword>
<keyword evidence="7" id="KW-1185">Reference proteome</keyword>
<feature type="domain" description="Epoxide hydrolase N-terminal" evidence="5">
    <location>
        <begin position="3"/>
        <end position="108"/>
    </location>
</feature>
<dbReference type="PIRSF" id="PIRSF001112">
    <property type="entry name" value="Epoxide_hydrolase"/>
    <property type="match status" value="1"/>
</dbReference>
<keyword evidence="3 6" id="KW-0378">Hydrolase</keyword>
<dbReference type="InterPro" id="IPR029058">
    <property type="entry name" value="AB_hydrolase_fold"/>
</dbReference>
<evidence type="ECO:0000256" key="3">
    <source>
        <dbReference type="ARBA" id="ARBA00022801"/>
    </source>
</evidence>
<dbReference type="GO" id="GO:0097176">
    <property type="term" value="P:epoxide metabolic process"/>
    <property type="evidence" value="ECO:0007669"/>
    <property type="project" value="TreeGrafter"/>
</dbReference>
<dbReference type="KEGG" id="kbs:EPA93_00860"/>
<feature type="active site" description="Proton acceptor" evidence="4">
    <location>
        <position position="359"/>
    </location>
</feature>
<dbReference type="Gene3D" id="3.40.50.1820">
    <property type="entry name" value="alpha/beta hydrolase"/>
    <property type="match status" value="1"/>
</dbReference>
<feature type="active site" description="Proton donor" evidence="4">
    <location>
        <position position="305"/>
    </location>
</feature>
<dbReference type="PANTHER" id="PTHR21661">
    <property type="entry name" value="EPOXIDE HYDROLASE 1-RELATED"/>
    <property type="match status" value="1"/>
</dbReference>
<proteinExistence type="inferred from homology"/>
<evidence type="ECO:0000256" key="2">
    <source>
        <dbReference type="ARBA" id="ARBA00022797"/>
    </source>
</evidence>
<evidence type="ECO:0000256" key="4">
    <source>
        <dbReference type="PIRSR" id="PIRSR001112-1"/>
    </source>
</evidence>
<sequence>MSIQPFTIAIPPEILSDLQSRLGQTRWPDQLEGAGWDYGTNLEYLRELVDYWQHKYDWRVQEAWLNQFANFRANIDGLGIHFIHEKGKGPDSLPIIITHGWPSTFFEMLKLVPLLTDPARYGGDPADAFDVVVPSLPGFGFSDRPASRGWQLSHTAELWARLMADELGYKQFAAAGGDFGSGVTRLLALAHPNLLIGIHLTYLGFPTLHADRSNLTAAEQQYLQAVQQWMMREGGYAMIHSTKPQTLAYGLNDSPVGLAGWIVEKFQSLSDCDGELERSFSKDELLNNIMIYWVTETLNSSIRTYYENVHLPPPLQAGERIKVPAGVALFPKEANRPPREWGERSLQIERWTEMPRGGHFAALEEPELLAEEMRTFFRPLRNR</sequence>
<name>A0A4P6JHV2_KTERU</name>
<comment type="similarity">
    <text evidence="1">Belongs to the peptidase S33 family.</text>
</comment>
<dbReference type="InterPro" id="IPR000639">
    <property type="entry name" value="Epox_hydrolase-like"/>
</dbReference>
<organism evidence="6 7">
    <name type="scientific">Ktedonosporobacter rubrisoli</name>
    <dbReference type="NCBI Taxonomy" id="2509675"/>
    <lineage>
        <taxon>Bacteria</taxon>
        <taxon>Bacillati</taxon>
        <taxon>Chloroflexota</taxon>
        <taxon>Ktedonobacteria</taxon>
        <taxon>Ktedonobacterales</taxon>
        <taxon>Ktedonosporobacteraceae</taxon>
        <taxon>Ktedonosporobacter</taxon>
    </lineage>
</organism>
<evidence type="ECO:0000313" key="7">
    <source>
        <dbReference type="Proteomes" id="UP000290365"/>
    </source>
</evidence>
<dbReference type="PANTHER" id="PTHR21661:SF35">
    <property type="entry name" value="EPOXIDE HYDROLASE"/>
    <property type="match status" value="1"/>
</dbReference>
<dbReference type="OrthoDB" id="9780765at2"/>
<evidence type="ECO:0000256" key="1">
    <source>
        <dbReference type="ARBA" id="ARBA00010088"/>
    </source>
</evidence>
<dbReference type="PRINTS" id="PR00412">
    <property type="entry name" value="EPOXHYDRLASE"/>
</dbReference>
<reference evidence="6 7" key="1">
    <citation type="submission" date="2019-01" db="EMBL/GenBank/DDBJ databases">
        <title>Ktedonosporobacter rubrisoli SCAWS-G2.</title>
        <authorList>
            <person name="Huang Y."/>
            <person name="Yan B."/>
        </authorList>
    </citation>
    <scope>NUCLEOTIDE SEQUENCE [LARGE SCALE GENOMIC DNA]</scope>
    <source>
        <strain evidence="6 7">SCAWS-G2</strain>
    </source>
</reference>
<dbReference type="AlphaFoldDB" id="A0A4P6JHV2"/>
<gene>
    <name evidence="6" type="ORF">EPA93_00860</name>
</gene>
<dbReference type="RefSeq" id="WP_129885216.1">
    <property type="nucleotide sequence ID" value="NZ_CP035758.1"/>
</dbReference>
<evidence type="ECO:0000259" key="5">
    <source>
        <dbReference type="Pfam" id="PF06441"/>
    </source>
</evidence>